<dbReference type="PANTHER" id="PTHR43341:SF39">
    <property type="entry name" value="AMINO ACID TRANSPORTER (EUROFUNG)-RELATED"/>
    <property type="match status" value="1"/>
</dbReference>
<feature type="transmembrane region" description="Helical" evidence="6">
    <location>
        <begin position="124"/>
        <end position="149"/>
    </location>
</feature>
<feature type="transmembrane region" description="Helical" evidence="6">
    <location>
        <begin position="409"/>
        <end position="432"/>
    </location>
</feature>
<feature type="transmembrane region" description="Helical" evidence="6">
    <location>
        <begin position="277"/>
        <end position="295"/>
    </location>
</feature>
<evidence type="ECO:0000256" key="5">
    <source>
        <dbReference type="ARBA" id="ARBA00023136"/>
    </source>
</evidence>
<dbReference type="PIRSF" id="PIRSF006060">
    <property type="entry name" value="AA_transporter"/>
    <property type="match status" value="1"/>
</dbReference>
<evidence type="ECO:0000256" key="6">
    <source>
        <dbReference type="SAM" id="Phobius"/>
    </source>
</evidence>
<accession>A0A6G1KMM7</accession>
<evidence type="ECO:0000259" key="7">
    <source>
        <dbReference type="Pfam" id="PF00324"/>
    </source>
</evidence>
<keyword evidence="5 6" id="KW-0472">Membrane</keyword>
<comment type="subcellular location">
    <subcellularLocation>
        <location evidence="1">Membrane</location>
        <topology evidence="1">Multi-pass membrane protein</topology>
    </subcellularLocation>
</comment>
<evidence type="ECO:0000256" key="4">
    <source>
        <dbReference type="ARBA" id="ARBA00022989"/>
    </source>
</evidence>
<feature type="transmembrane region" description="Helical" evidence="6">
    <location>
        <begin position="155"/>
        <end position="177"/>
    </location>
</feature>
<evidence type="ECO:0000256" key="3">
    <source>
        <dbReference type="ARBA" id="ARBA00022692"/>
    </source>
</evidence>
<dbReference type="PANTHER" id="PTHR43341">
    <property type="entry name" value="AMINO ACID PERMEASE"/>
    <property type="match status" value="1"/>
</dbReference>
<feature type="transmembrane region" description="Helical" evidence="6">
    <location>
        <begin position="452"/>
        <end position="473"/>
    </location>
</feature>
<evidence type="ECO:0000313" key="8">
    <source>
        <dbReference type="EMBL" id="KAF2714098.1"/>
    </source>
</evidence>
<evidence type="ECO:0000313" key="9">
    <source>
        <dbReference type="Proteomes" id="UP000799428"/>
    </source>
</evidence>
<dbReference type="GO" id="GO:0015171">
    <property type="term" value="F:amino acid transmembrane transporter activity"/>
    <property type="evidence" value="ECO:0007669"/>
    <property type="project" value="TreeGrafter"/>
</dbReference>
<feature type="domain" description="Amino acid permease/ SLC12A" evidence="7">
    <location>
        <begin position="45"/>
        <end position="511"/>
    </location>
</feature>
<dbReference type="OrthoDB" id="3900342at2759"/>
<organism evidence="8 9">
    <name type="scientific">Pleomassaria siparia CBS 279.74</name>
    <dbReference type="NCBI Taxonomy" id="1314801"/>
    <lineage>
        <taxon>Eukaryota</taxon>
        <taxon>Fungi</taxon>
        <taxon>Dikarya</taxon>
        <taxon>Ascomycota</taxon>
        <taxon>Pezizomycotina</taxon>
        <taxon>Dothideomycetes</taxon>
        <taxon>Pleosporomycetidae</taxon>
        <taxon>Pleosporales</taxon>
        <taxon>Pleomassariaceae</taxon>
        <taxon>Pleomassaria</taxon>
    </lineage>
</organism>
<dbReference type="InterPro" id="IPR050524">
    <property type="entry name" value="APC_YAT"/>
</dbReference>
<feature type="transmembrane region" description="Helical" evidence="6">
    <location>
        <begin position="48"/>
        <end position="67"/>
    </location>
</feature>
<evidence type="ECO:0000256" key="2">
    <source>
        <dbReference type="ARBA" id="ARBA00022448"/>
    </source>
</evidence>
<protein>
    <submittedName>
        <fullName evidence="8">Amino acid transporter</fullName>
    </submittedName>
</protein>
<dbReference type="AlphaFoldDB" id="A0A6G1KMM7"/>
<evidence type="ECO:0000256" key="1">
    <source>
        <dbReference type="ARBA" id="ARBA00004141"/>
    </source>
</evidence>
<dbReference type="InterPro" id="IPR004841">
    <property type="entry name" value="AA-permease/SLC12A_dom"/>
</dbReference>
<dbReference type="GO" id="GO:0016020">
    <property type="term" value="C:membrane"/>
    <property type="evidence" value="ECO:0007669"/>
    <property type="project" value="UniProtKB-SubCell"/>
</dbReference>
<gene>
    <name evidence="8" type="ORF">K504DRAFT_462536</name>
</gene>
<proteinExistence type="predicted"/>
<keyword evidence="3 6" id="KW-0812">Transmembrane</keyword>
<feature type="transmembrane region" description="Helical" evidence="6">
    <location>
        <begin position="485"/>
        <end position="504"/>
    </location>
</feature>
<feature type="transmembrane region" description="Helical" evidence="6">
    <location>
        <begin position="375"/>
        <end position="397"/>
    </location>
</feature>
<keyword evidence="9" id="KW-1185">Reference proteome</keyword>
<keyword evidence="2" id="KW-0813">Transport</keyword>
<reference evidence="8" key="1">
    <citation type="journal article" date="2020" name="Stud. Mycol.">
        <title>101 Dothideomycetes genomes: a test case for predicting lifestyles and emergence of pathogens.</title>
        <authorList>
            <person name="Haridas S."/>
            <person name="Albert R."/>
            <person name="Binder M."/>
            <person name="Bloem J."/>
            <person name="Labutti K."/>
            <person name="Salamov A."/>
            <person name="Andreopoulos B."/>
            <person name="Baker S."/>
            <person name="Barry K."/>
            <person name="Bills G."/>
            <person name="Bluhm B."/>
            <person name="Cannon C."/>
            <person name="Castanera R."/>
            <person name="Culley D."/>
            <person name="Daum C."/>
            <person name="Ezra D."/>
            <person name="Gonzalez J."/>
            <person name="Henrissat B."/>
            <person name="Kuo A."/>
            <person name="Liang C."/>
            <person name="Lipzen A."/>
            <person name="Lutzoni F."/>
            <person name="Magnuson J."/>
            <person name="Mondo S."/>
            <person name="Nolan M."/>
            <person name="Ohm R."/>
            <person name="Pangilinan J."/>
            <person name="Park H.-J."/>
            <person name="Ramirez L."/>
            <person name="Alfaro M."/>
            <person name="Sun H."/>
            <person name="Tritt A."/>
            <person name="Yoshinaga Y."/>
            <person name="Zwiers L.-H."/>
            <person name="Turgeon B."/>
            <person name="Goodwin S."/>
            <person name="Spatafora J."/>
            <person name="Crous P."/>
            <person name="Grigoriev I."/>
        </authorList>
    </citation>
    <scope>NUCLEOTIDE SEQUENCE</scope>
    <source>
        <strain evidence="8">CBS 279.74</strain>
    </source>
</reference>
<dbReference type="Gene3D" id="1.20.1740.10">
    <property type="entry name" value="Amino acid/polyamine transporter I"/>
    <property type="match status" value="1"/>
</dbReference>
<feature type="transmembrane region" description="Helical" evidence="6">
    <location>
        <begin position="189"/>
        <end position="206"/>
    </location>
</feature>
<feature type="transmembrane region" description="Helical" evidence="6">
    <location>
        <begin position="335"/>
        <end position="354"/>
    </location>
</feature>
<name>A0A6G1KMM7_9PLEO</name>
<feature type="transmembrane region" description="Helical" evidence="6">
    <location>
        <begin position="79"/>
        <end position="103"/>
    </location>
</feature>
<dbReference type="Pfam" id="PF00324">
    <property type="entry name" value="AA_permease"/>
    <property type="match status" value="1"/>
</dbReference>
<keyword evidence="4 6" id="KW-1133">Transmembrane helix</keyword>
<dbReference type="FunFam" id="1.20.1740.10:FF:000001">
    <property type="entry name" value="Amino acid permease"/>
    <property type="match status" value="1"/>
</dbReference>
<dbReference type="EMBL" id="MU005765">
    <property type="protein sequence ID" value="KAF2714098.1"/>
    <property type="molecule type" value="Genomic_DNA"/>
</dbReference>
<sequence length="558" mass="61562">MDQKLPIDNHDAEKVISPVDSPIPENGSVILPQTLQTKRGLSPRHVQLMAIASSIGIGLFVGIGGVLSKAGPISLILGYLIYGLGYIWPLALCTGEMVAWLPIRGSIYELANRYVDPALGFAMGWTYFFASVMLVCTEYSAVATVIQYWNTDVNPAVWVALAMAVCFFLNMVAVKWYGEAEFVFGSSKVLLIIGLIMVTFITMVGGNPHHDTYGFRNWTKGQAMRPYYTDGDTGRFLGIFACIRYAVFTLGGPDFIALSAGEIQNPRHTVPRVARLIIYRILGFYVIGALAVGILCPSRLPELLSAIKNSEPGAGASPWVAGIRNVGIVKFLPDLINFLIMTSGWSCGNAFLYSSSRTLYSLAQDGQAPKIFLRVNRLGIPWVAVSAVTLISCITFLVSSNSALEVFNWFVDLTTCGLIVNQTAYFAVFICWMRALDKQGVSRDSLPYRAPFGPIVAWICLVAGVVITLFLGFDNFQPWDLRGFITSYFGLLWGVLMFILWKVVKKTKMADTATADVYGGKAAIDAECSHWENGGLEENERMRLAQMGFVNRMWHKIW</sequence>
<dbReference type="Proteomes" id="UP000799428">
    <property type="component" value="Unassembled WGS sequence"/>
</dbReference>